<organism evidence="1 2">
    <name type="scientific">Malus baccata</name>
    <name type="common">Siberian crab apple</name>
    <name type="synonym">Pyrus baccata</name>
    <dbReference type="NCBI Taxonomy" id="106549"/>
    <lineage>
        <taxon>Eukaryota</taxon>
        <taxon>Viridiplantae</taxon>
        <taxon>Streptophyta</taxon>
        <taxon>Embryophyta</taxon>
        <taxon>Tracheophyta</taxon>
        <taxon>Spermatophyta</taxon>
        <taxon>Magnoliopsida</taxon>
        <taxon>eudicotyledons</taxon>
        <taxon>Gunneridae</taxon>
        <taxon>Pentapetalae</taxon>
        <taxon>rosids</taxon>
        <taxon>fabids</taxon>
        <taxon>Rosales</taxon>
        <taxon>Rosaceae</taxon>
        <taxon>Amygdaloideae</taxon>
        <taxon>Maleae</taxon>
        <taxon>Malus</taxon>
    </lineage>
</organism>
<sequence>MLHVHNDSQLEVLIPLSSQSGFTSDSIQFVVNSVPVYSIMTRLKSGALEKKNYTTLLATFF</sequence>
<accession>A0A540MA29</accession>
<reference evidence="1 2" key="1">
    <citation type="journal article" date="2019" name="G3 (Bethesda)">
        <title>Sequencing of a Wild Apple (Malus baccata) Genome Unravels the Differences Between Cultivated and Wild Apple Species Regarding Disease Resistance and Cold Tolerance.</title>
        <authorList>
            <person name="Chen X."/>
        </authorList>
    </citation>
    <scope>NUCLEOTIDE SEQUENCE [LARGE SCALE GENOMIC DNA]</scope>
    <source>
        <strain evidence="2">cv. Shandingzi</strain>
        <tissue evidence="1">Leaves</tissue>
    </source>
</reference>
<name>A0A540MA29_MALBA</name>
<dbReference type="Proteomes" id="UP000315295">
    <property type="component" value="Unassembled WGS sequence"/>
</dbReference>
<evidence type="ECO:0000313" key="2">
    <source>
        <dbReference type="Proteomes" id="UP000315295"/>
    </source>
</evidence>
<dbReference type="AlphaFoldDB" id="A0A540MA29"/>
<evidence type="ECO:0000313" key="1">
    <source>
        <dbReference type="EMBL" id="TQD95581.1"/>
    </source>
</evidence>
<comment type="caution">
    <text evidence="1">The sequence shown here is derived from an EMBL/GenBank/DDBJ whole genome shotgun (WGS) entry which is preliminary data.</text>
</comment>
<keyword evidence="2" id="KW-1185">Reference proteome</keyword>
<proteinExistence type="predicted"/>
<gene>
    <name evidence="1" type="ORF">C1H46_018820</name>
</gene>
<protein>
    <submittedName>
        <fullName evidence="1">Uncharacterized protein</fullName>
    </submittedName>
</protein>
<dbReference type="EMBL" id="VIEB01000310">
    <property type="protein sequence ID" value="TQD95581.1"/>
    <property type="molecule type" value="Genomic_DNA"/>
</dbReference>